<evidence type="ECO:0000256" key="2">
    <source>
        <dbReference type="ARBA" id="ARBA00022840"/>
    </source>
</evidence>
<dbReference type="GO" id="GO:0005524">
    <property type="term" value="F:ATP binding"/>
    <property type="evidence" value="ECO:0007669"/>
    <property type="project" value="UniProtKB-KW"/>
</dbReference>
<keyword evidence="1" id="KW-0547">Nucleotide-binding</keyword>
<comment type="caution">
    <text evidence="4">The sequence shown here is derived from an EMBL/GenBank/DDBJ whole genome shotgun (WGS) entry which is preliminary data.</text>
</comment>
<dbReference type="GO" id="GO:0043138">
    <property type="term" value="F:3'-5' DNA helicase activity"/>
    <property type="evidence" value="ECO:0007669"/>
    <property type="project" value="TreeGrafter"/>
</dbReference>
<dbReference type="Gene3D" id="3.40.50.300">
    <property type="entry name" value="P-loop containing nucleotide triphosphate hydrolases"/>
    <property type="match status" value="2"/>
</dbReference>
<dbReference type="PANTHER" id="PTHR47957:SF3">
    <property type="entry name" value="ATP-DEPENDENT HELICASE HRQ1"/>
    <property type="match status" value="1"/>
</dbReference>
<dbReference type="PANTHER" id="PTHR47957">
    <property type="entry name" value="ATP-DEPENDENT HELICASE HRQ1"/>
    <property type="match status" value="1"/>
</dbReference>
<dbReference type="EMBL" id="CASHTH010003031">
    <property type="protein sequence ID" value="CAI8039306.1"/>
    <property type="molecule type" value="Genomic_DNA"/>
</dbReference>
<dbReference type="InterPro" id="IPR027417">
    <property type="entry name" value="P-loop_NTPase"/>
</dbReference>
<dbReference type="Pfam" id="PF00271">
    <property type="entry name" value="Helicase_C"/>
    <property type="match status" value="1"/>
</dbReference>
<keyword evidence="5" id="KW-1185">Reference proteome</keyword>
<organism evidence="4 5">
    <name type="scientific">Geodia barretti</name>
    <name type="common">Barrett's horny sponge</name>
    <dbReference type="NCBI Taxonomy" id="519541"/>
    <lineage>
        <taxon>Eukaryota</taxon>
        <taxon>Metazoa</taxon>
        <taxon>Porifera</taxon>
        <taxon>Demospongiae</taxon>
        <taxon>Heteroscleromorpha</taxon>
        <taxon>Tetractinellida</taxon>
        <taxon>Astrophorina</taxon>
        <taxon>Geodiidae</taxon>
        <taxon>Geodia</taxon>
    </lineage>
</organism>
<accession>A0AA35T2S3</accession>
<dbReference type="InterPro" id="IPR001650">
    <property type="entry name" value="Helicase_C-like"/>
</dbReference>
<keyword evidence="2" id="KW-0067">ATP-binding</keyword>
<dbReference type="InterPro" id="IPR011545">
    <property type="entry name" value="DEAD/DEAH_box_helicase_dom"/>
</dbReference>
<dbReference type="Pfam" id="PF00270">
    <property type="entry name" value="DEAD"/>
    <property type="match status" value="1"/>
</dbReference>
<evidence type="ECO:0000256" key="1">
    <source>
        <dbReference type="ARBA" id="ARBA00022741"/>
    </source>
</evidence>
<keyword evidence="4" id="KW-0347">Helicase</keyword>
<dbReference type="GO" id="GO:0006289">
    <property type="term" value="P:nucleotide-excision repair"/>
    <property type="evidence" value="ECO:0007669"/>
    <property type="project" value="TreeGrafter"/>
</dbReference>
<dbReference type="GO" id="GO:0003676">
    <property type="term" value="F:nucleic acid binding"/>
    <property type="evidence" value="ECO:0007669"/>
    <property type="project" value="InterPro"/>
</dbReference>
<feature type="domain" description="Helicase C-terminal" evidence="3">
    <location>
        <begin position="112"/>
        <end position="266"/>
    </location>
</feature>
<sequence length="601" mass="66056">MDRPPQMLITNFDVLHYHMCHRTGLASLLGTVRFLVADEVHTYSGIFGSNVHYVIKRLGRIAAGMQFVAASATLDNAAEFCRRLFGTEMRHVCGSGRRGSIEFAMILPTLRKRSSLMVDVAKRLTQGRHRTIIFNNTHRSVELFAMQAKNAGINIMVHRAGLNPGYRNLVESEFRSGRLQAISSTSTLELGIDIGSVDGVISSPVPINRLMQRMGRAARKGQRGYAFLALGDDPISQYYGNHPGDYFTDVEKAYIDPKNPFVERLQILAMACDRPIRAGEMPGHDATLQEQVRAGNLRRAGSLYVPSRKAQKLLGEYNIRGIGSSVYITLDGKRLGHRALPAALEELHSGAIYFLAGRRYLVAGLDYPDGMSARLQRIPEDHSYYTKALTSERPTIDDIYETRSVFGMEVAFCGLRIRKTVGGYLKIALGQDADQGEAVSLDEPLEYDLVTKGIVFHAPRPLDSIAESEDAGYVEAGGYHAAEHIIIEGSNMITGGASRDLGGISLGTSGLIFVYDGAVGGNGASWALYDRLEEALARSMRIAADCSCSHRKGCPRCTFSYRCGNNNDFLHRCSALEILRRINAGEPTKLTAPTQDDRALV</sequence>
<evidence type="ECO:0000259" key="3">
    <source>
        <dbReference type="PROSITE" id="PS51194"/>
    </source>
</evidence>
<dbReference type="Proteomes" id="UP001174909">
    <property type="component" value="Unassembled WGS sequence"/>
</dbReference>
<protein>
    <submittedName>
        <fullName evidence="4">Uncharacterized ATP-dependent helicase YprA</fullName>
    </submittedName>
</protein>
<keyword evidence="4" id="KW-0378">Hydrolase</keyword>
<evidence type="ECO:0000313" key="4">
    <source>
        <dbReference type="EMBL" id="CAI8039306.1"/>
    </source>
</evidence>
<dbReference type="SMART" id="SM00490">
    <property type="entry name" value="HELICc"/>
    <property type="match status" value="1"/>
</dbReference>
<proteinExistence type="predicted"/>
<dbReference type="AlphaFoldDB" id="A0AA35T2S3"/>
<dbReference type="Pfam" id="PF09369">
    <property type="entry name" value="MZB"/>
    <property type="match status" value="1"/>
</dbReference>
<dbReference type="SUPFAM" id="SSF52540">
    <property type="entry name" value="P-loop containing nucleoside triphosphate hydrolases"/>
    <property type="match status" value="1"/>
</dbReference>
<reference evidence="4" key="1">
    <citation type="submission" date="2023-03" db="EMBL/GenBank/DDBJ databases">
        <authorList>
            <person name="Steffen K."/>
            <person name="Cardenas P."/>
        </authorList>
    </citation>
    <scope>NUCLEOTIDE SEQUENCE</scope>
</reference>
<dbReference type="GO" id="GO:0036297">
    <property type="term" value="P:interstrand cross-link repair"/>
    <property type="evidence" value="ECO:0007669"/>
    <property type="project" value="TreeGrafter"/>
</dbReference>
<dbReference type="InterPro" id="IPR018973">
    <property type="entry name" value="MZB"/>
</dbReference>
<dbReference type="GO" id="GO:0005634">
    <property type="term" value="C:nucleus"/>
    <property type="evidence" value="ECO:0007669"/>
    <property type="project" value="TreeGrafter"/>
</dbReference>
<name>A0AA35T2S3_GEOBA</name>
<dbReference type="PROSITE" id="PS51194">
    <property type="entry name" value="HELICASE_CTER"/>
    <property type="match status" value="1"/>
</dbReference>
<gene>
    <name evidence="4" type="ORF">GBAR_LOCUS21849</name>
</gene>
<evidence type="ECO:0000313" key="5">
    <source>
        <dbReference type="Proteomes" id="UP001174909"/>
    </source>
</evidence>